<proteinExistence type="predicted"/>
<gene>
    <name evidence="2" type="ORF">QUW44_09020</name>
</gene>
<dbReference type="EMBL" id="JAUDDW010000048">
    <property type="protein sequence ID" value="MDM8267261.1"/>
    <property type="molecule type" value="Genomic_DNA"/>
</dbReference>
<dbReference type="Proteomes" id="UP001529343">
    <property type="component" value="Unassembled WGS sequence"/>
</dbReference>
<evidence type="ECO:0000313" key="2">
    <source>
        <dbReference type="EMBL" id="MDM8267261.1"/>
    </source>
</evidence>
<protein>
    <submittedName>
        <fullName evidence="2">Replication protein</fullName>
    </submittedName>
</protein>
<feature type="region of interest" description="Disordered" evidence="1">
    <location>
        <begin position="447"/>
        <end position="486"/>
    </location>
</feature>
<feature type="region of interest" description="Disordered" evidence="1">
    <location>
        <begin position="733"/>
        <end position="757"/>
    </location>
</feature>
<dbReference type="RefSeq" id="WP_289586619.1">
    <property type="nucleotide sequence ID" value="NZ_JAUDDW010000048.1"/>
</dbReference>
<keyword evidence="3" id="KW-1185">Reference proteome</keyword>
<feature type="compositionally biased region" description="Basic and acidic residues" evidence="1">
    <location>
        <begin position="327"/>
        <end position="341"/>
    </location>
</feature>
<evidence type="ECO:0000313" key="3">
    <source>
        <dbReference type="Proteomes" id="UP001529343"/>
    </source>
</evidence>
<name>A0ABT7UZZ0_9LACO</name>
<evidence type="ECO:0000256" key="1">
    <source>
        <dbReference type="SAM" id="MobiDB-lite"/>
    </source>
</evidence>
<dbReference type="PANTHER" id="PTHR43049">
    <property type="entry name" value="EARLY ENDOSOME ANTIGEN"/>
    <property type="match status" value="1"/>
</dbReference>
<dbReference type="PANTHER" id="PTHR43049:SF1">
    <property type="entry name" value="EARLY ENDOSOME ANTIGEN"/>
    <property type="match status" value="1"/>
</dbReference>
<accession>A0ABT7UZZ0</accession>
<comment type="caution">
    <text evidence="2">The sequence shown here is derived from an EMBL/GenBank/DDBJ whole genome shotgun (WGS) entry which is preliminary data.</text>
</comment>
<feature type="region of interest" description="Disordered" evidence="1">
    <location>
        <begin position="311"/>
        <end position="341"/>
    </location>
</feature>
<organism evidence="2 3">
    <name type="scientific">Limosilactobacillus pontis</name>
    <dbReference type="NCBI Taxonomy" id="35787"/>
    <lineage>
        <taxon>Bacteria</taxon>
        <taxon>Bacillati</taxon>
        <taxon>Bacillota</taxon>
        <taxon>Bacilli</taxon>
        <taxon>Lactobacillales</taxon>
        <taxon>Lactobacillaceae</taxon>
        <taxon>Limosilactobacillus</taxon>
    </lineage>
</organism>
<sequence length="757" mass="86336">MSIKCTVTTDLQTKDTNGYSGMQKHVEHDSSINHSNKDIVFDETQFNIYGESQKIRDDLTLWNQEHFQEYVDEHDQHQREKNHPERQYGSVKNYLSGKKKTTAILTIGNMEVQSELMKKFCPASSYSEEQLPDGSTHLVFKLKDNNGKPISDNITVAKKFYDCFNRALIAATNNNVGWNRNGKRINIGDYLHRGRYATNNDEMGISHIHFEVGTFGMTRGGKKRQAHPTNSLNQALVSLHQAVTGETVSGRVAIKWYRASIDNYALKCLENELHKTYNVPSKTQILNFERKTKDDPTVQTGLSMEQLKAQKAELADHQSKITQAQADQKKAEDDKQQAETNKKAAEAMAQQAYNALKNDYERVTGHKAVDSNNNPLSVQKLGEGLKSASESMRETVKQANEDKAIADQAVKALRASYKALTGKEAVDDHNQPLSPLECSRRIKKLTKKAQEDQTQAVSNQQAAEEAKQKALQEQQNAETARRTAQQQLDQLNQEIKTTKQKRLQAVTRELADNQLNYNNGEAVTEDNLEEVEKAIDNWRQEQRHQWQSEQTKNTQLVSTNQNLTTQNQQLKDENTNLQTTNSDLQSTNRKLITDNQTLTNEITEYKTQLIDTITENEPTHKVEQSRLQSGEVAEEVQTYTGRQQHQRQPLKYLINTVKKILQHLKQDTETFINDVTRILQPQKPITANTKLESHYLDPDSIRPTKHPFNAQEEKRLMNNPAMKLKKAILQATQEQLQQAQQHIGHSIQKDTNGPDFN</sequence>
<reference evidence="3" key="1">
    <citation type="submission" date="2023-06" db="EMBL/GenBank/DDBJ databases">
        <title>Identification and characterization of horizontal gene transfer across gut microbiota members of farm animals based on homology search.</title>
        <authorList>
            <person name="Zeman M."/>
            <person name="Kubasova T."/>
            <person name="Jahodarova E."/>
            <person name="Nykrynova M."/>
            <person name="Rychlik I."/>
        </authorList>
    </citation>
    <scope>NUCLEOTIDE SEQUENCE [LARGE SCALE GENOMIC DNA]</scope>
    <source>
        <strain evidence="3">161_Gplus</strain>
    </source>
</reference>